<keyword evidence="4" id="KW-1185">Reference proteome</keyword>
<dbReference type="InterPro" id="IPR032809">
    <property type="entry name" value="Put_HupE_UreJ"/>
</dbReference>
<feature type="signal peptide" evidence="2">
    <location>
        <begin position="1"/>
        <end position="22"/>
    </location>
</feature>
<evidence type="ECO:0000256" key="1">
    <source>
        <dbReference type="SAM" id="Phobius"/>
    </source>
</evidence>
<keyword evidence="1" id="KW-1133">Transmembrane helix</keyword>
<dbReference type="EMBL" id="AONG01000020">
    <property type="protein sequence ID" value="KIQ67696.1"/>
    <property type="molecule type" value="Genomic_DNA"/>
</dbReference>
<sequence length="436" mass="46541">MKTLRLAASLWLALALSSLAVAARAHEVLPAIADMELTEDGLVFDVEVNAEGILAGIDLSAVEDTNAAPEAATYDELRALPADELEARTRAAWQDLAGDIHVRAGGEDLPLELTGVAAGEVGDVSVLRPTTISFRAALPPGADAVTVGWDRRLGALVIRQQGVEEPYDGLLEAGETSAPIALGGGNQLGPWETFVAYIPVGFDHIVPLGLDHILFVLGLFFLSTRLGPLLWQVSAFTVAHTITLALSSLGYVSIPAYVVEPIIAASIVFVALENIWSRGLSVWRPLVVFLFGLLHGLGFASVLSQFGLPSNAFLPALIGFNIGVELGQLFVILVAFLIVREAVRIDEGRDEVRFAKDLYILLPGIAIGAAFLWMAVSNPEVPPLYFGIAIAALSVLCWISVKNRDQLDAYRRIVAVPASAAIAVIGAYWVIERTLL</sequence>
<evidence type="ECO:0000313" key="3">
    <source>
        <dbReference type="EMBL" id="KIQ67696.1"/>
    </source>
</evidence>
<organism evidence="3 4">
    <name type="scientific">Wenxinia marina DSM 24838</name>
    <dbReference type="NCBI Taxonomy" id="1123501"/>
    <lineage>
        <taxon>Bacteria</taxon>
        <taxon>Pseudomonadati</taxon>
        <taxon>Pseudomonadota</taxon>
        <taxon>Alphaproteobacteria</taxon>
        <taxon>Rhodobacterales</taxon>
        <taxon>Roseobacteraceae</taxon>
        <taxon>Wenxinia</taxon>
    </lineage>
</organism>
<dbReference type="AlphaFoldDB" id="A0A0D0P833"/>
<dbReference type="Pfam" id="PF13795">
    <property type="entry name" value="HupE_UreJ_2"/>
    <property type="match status" value="1"/>
</dbReference>
<dbReference type="PATRIC" id="fig|1123501.6.peg.3782"/>
<gene>
    <name evidence="3" type="ORF">Wenmar_03655</name>
</gene>
<keyword evidence="1" id="KW-0812">Transmembrane</keyword>
<dbReference type="Proteomes" id="UP000035100">
    <property type="component" value="Unassembled WGS sequence"/>
</dbReference>
<feature type="transmembrane region" description="Helical" evidence="1">
    <location>
        <begin position="413"/>
        <end position="431"/>
    </location>
</feature>
<dbReference type="RefSeq" id="WP_018302476.1">
    <property type="nucleotide sequence ID" value="NZ_KB902284.1"/>
</dbReference>
<proteinExistence type="predicted"/>
<keyword evidence="1" id="KW-0472">Membrane</keyword>
<protein>
    <submittedName>
        <fullName evidence="3">HupE / UreJ protein</fullName>
    </submittedName>
</protein>
<evidence type="ECO:0000256" key="2">
    <source>
        <dbReference type="SAM" id="SignalP"/>
    </source>
</evidence>
<reference evidence="3 4" key="1">
    <citation type="submission" date="2013-01" db="EMBL/GenBank/DDBJ databases">
        <authorList>
            <person name="Fiebig A."/>
            <person name="Goeker M."/>
            <person name="Klenk H.-P.P."/>
        </authorList>
    </citation>
    <scope>NUCLEOTIDE SEQUENCE [LARGE SCALE GENOMIC DNA]</scope>
    <source>
        <strain evidence="3 4">DSM 24838</strain>
    </source>
</reference>
<dbReference type="eggNOG" id="COG2370">
    <property type="taxonomic scope" value="Bacteria"/>
</dbReference>
<accession>A0A0D0P833</accession>
<feature type="transmembrane region" description="Helical" evidence="1">
    <location>
        <begin position="382"/>
        <end position="401"/>
    </location>
</feature>
<feature type="transmembrane region" description="Helical" evidence="1">
    <location>
        <begin position="358"/>
        <end position="376"/>
    </location>
</feature>
<name>A0A0D0P833_9RHOB</name>
<evidence type="ECO:0000313" key="4">
    <source>
        <dbReference type="Proteomes" id="UP000035100"/>
    </source>
</evidence>
<feature type="transmembrane region" description="Helical" evidence="1">
    <location>
        <begin position="254"/>
        <end position="274"/>
    </location>
</feature>
<feature type="chain" id="PRO_5002218247" evidence="2">
    <location>
        <begin position="23"/>
        <end position="436"/>
    </location>
</feature>
<dbReference type="OrthoDB" id="9808870at2"/>
<comment type="caution">
    <text evidence="3">The sequence shown here is derived from an EMBL/GenBank/DDBJ whole genome shotgun (WGS) entry which is preliminary data.</text>
</comment>
<feature type="transmembrane region" description="Helical" evidence="1">
    <location>
        <begin position="312"/>
        <end position="338"/>
    </location>
</feature>
<dbReference type="STRING" id="1123501.Wenmar_03655"/>
<keyword evidence="2" id="KW-0732">Signal</keyword>
<feature type="transmembrane region" description="Helical" evidence="1">
    <location>
        <begin position="286"/>
        <end position="306"/>
    </location>
</feature>